<keyword evidence="7" id="KW-1185">Reference proteome</keyword>
<dbReference type="SMART" id="SM00422">
    <property type="entry name" value="HTH_MERR"/>
    <property type="match status" value="1"/>
</dbReference>
<reference evidence="7" key="1">
    <citation type="submission" date="2016-10" db="EMBL/GenBank/DDBJ databases">
        <authorList>
            <person name="Varghese N."/>
            <person name="Submissions S."/>
        </authorList>
    </citation>
    <scope>NUCLEOTIDE SEQUENCE [LARGE SCALE GENOMIC DNA]</scope>
    <source>
        <strain evidence="7">DSM 241</strain>
    </source>
</reference>
<dbReference type="InterPro" id="IPR000551">
    <property type="entry name" value="MerR-type_HTH_dom"/>
</dbReference>
<evidence type="ECO:0000256" key="1">
    <source>
        <dbReference type="ARBA" id="ARBA00023015"/>
    </source>
</evidence>
<dbReference type="CDD" id="cd04776">
    <property type="entry name" value="HTH_GnyR"/>
    <property type="match status" value="1"/>
</dbReference>
<dbReference type="Proteomes" id="UP000199256">
    <property type="component" value="Unassembled WGS sequence"/>
</dbReference>
<evidence type="ECO:0000313" key="7">
    <source>
        <dbReference type="Proteomes" id="UP000199256"/>
    </source>
</evidence>
<evidence type="ECO:0000256" key="3">
    <source>
        <dbReference type="ARBA" id="ARBA00023163"/>
    </source>
</evidence>
<evidence type="ECO:0000256" key="4">
    <source>
        <dbReference type="SAM" id="MobiDB-lite"/>
    </source>
</evidence>
<feature type="region of interest" description="Disordered" evidence="4">
    <location>
        <begin position="136"/>
        <end position="171"/>
    </location>
</feature>
<dbReference type="OrthoDB" id="9803659at2"/>
<dbReference type="AlphaFoldDB" id="A0A1H7FXX5"/>
<keyword evidence="2 6" id="KW-0238">DNA-binding</keyword>
<accession>A0A1H7FXX5</accession>
<sequence length="171" mass="20037">MTQPQPAFKETDAHGTTFTIGELAREFGITTRAIRFYEDEGLLSPLRVGTKRLYRRRDRARLKLILRGKRLGFTLGEMREAFDLYDDAHGESRQLRYYLKVLDEKRQHLLRQREDLEETLKELEHSYAHCEQLLSAQEKEKQDRTAETTNPGRPGDTDRPDRSETRLKTGS</sequence>
<dbReference type="PANTHER" id="PTHR30204">
    <property type="entry name" value="REDOX-CYCLING DRUG-SENSING TRANSCRIPTIONAL ACTIVATOR SOXR"/>
    <property type="match status" value="1"/>
</dbReference>
<organism evidence="6 7">
    <name type="scientific">Ectothiorhodospira marina</name>
    <dbReference type="NCBI Taxonomy" id="1396821"/>
    <lineage>
        <taxon>Bacteria</taxon>
        <taxon>Pseudomonadati</taxon>
        <taxon>Pseudomonadota</taxon>
        <taxon>Gammaproteobacteria</taxon>
        <taxon>Chromatiales</taxon>
        <taxon>Ectothiorhodospiraceae</taxon>
        <taxon>Ectothiorhodospira</taxon>
    </lineage>
</organism>
<proteinExistence type="predicted"/>
<dbReference type="Pfam" id="PF09278">
    <property type="entry name" value="MerR-DNA-bind"/>
    <property type="match status" value="1"/>
</dbReference>
<feature type="domain" description="HTH merR-type" evidence="5">
    <location>
        <begin position="17"/>
        <end position="84"/>
    </location>
</feature>
<dbReference type="InterPro" id="IPR009061">
    <property type="entry name" value="DNA-bd_dom_put_sf"/>
</dbReference>
<dbReference type="Pfam" id="PF00376">
    <property type="entry name" value="MerR"/>
    <property type="match status" value="1"/>
</dbReference>
<evidence type="ECO:0000313" key="6">
    <source>
        <dbReference type="EMBL" id="SEK28265.1"/>
    </source>
</evidence>
<dbReference type="GO" id="GO:0003700">
    <property type="term" value="F:DNA-binding transcription factor activity"/>
    <property type="evidence" value="ECO:0007669"/>
    <property type="project" value="InterPro"/>
</dbReference>
<evidence type="ECO:0000256" key="2">
    <source>
        <dbReference type="ARBA" id="ARBA00023125"/>
    </source>
</evidence>
<name>A0A1H7FXX5_9GAMM</name>
<evidence type="ECO:0000259" key="5">
    <source>
        <dbReference type="PROSITE" id="PS50937"/>
    </source>
</evidence>
<dbReference type="PROSITE" id="PS50937">
    <property type="entry name" value="HTH_MERR_2"/>
    <property type="match status" value="1"/>
</dbReference>
<dbReference type="SUPFAM" id="SSF46955">
    <property type="entry name" value="Putative DNA-binding domain"/>
    <property type="match status" value="1"/>
</dbReference>
<dbReference type="RefSeq" id="WP_090249952.1">
    <property type="nucleotide sequence ID" value="NZ_FOAA01000001.1"/>
</dbReference>
<dbReference type="InterPro" id="IPR047057">
    <property type="entry name" value="MerR_fam"/>
</dbReference>
<dbReference type="InterPro" id="IPR015358">
    <property type="entry name" value="Tscrpt_reg_MerR_DNA-bd"/>
</dbReference>
<dbReference type="Gene3D" id="1.10.1660.10">
    <property type="match status" value="1"/>
</dbReference>
<dbReference type="EMBL" id="FOAA01000001">
    <property type="protein sequence ID" value="SEK28265.1"/>
    <property type="molecule type" value="Genomic_DNA"/>
</dbReference>
<keyword evidence="3" id="KW-0804">Transcription</keyword>
<dbReference type="PANTHER" id="PTHR30204:SF58">
    <property type="entry name" value="HTH-TYPE TRANSCRIPTIONAL REGULATOR YFMP"/>
    <property type="match status" value="1"/>
</dbReference>
<feature type="compositionally biased region" description="Basic and acidic residues" evidence="4">
    <location>
        <begin position="155"/>
        <end position="171"/>
    </location>
</feature>
<keyword evidence="1" id="KW-0805">Transcription regulation</keyword>
<feature type="compositionally biased region" description="Basic and acidic residues" evidence="4">
    <location>
        <begin position="137"/>
        <end position="146"/>
    </location>
</feature>
<gene>
    <name evidence="6" type="ORF">SAMN05444515_101310</name>
</gene>
<dbReference type="GO" id="GO:0003677">
    <property type="term" value="F:DNA binding"/>
    <property type="evidence" value="ECO:0007669"/>
    <property type="project" value="UniProtKB-KW"/>
</dbReference>
<dbReference type="STRING" id="1396821.SAMN05444515_101310"/>
<protein>
    <submittedName>
        <fullName evidence="6">DNA-binding transcriptional regulator, MerR family</fullName>
    </submittedName>
</protein>